<dbReference type="EMBL" id="FOWC01000006">
    <property type="protein sequence ID" value="SFP67049.1"/>
    <property type="molecule type" value="Genomic_DNA"/>
</dbReference>
<dbReference type="PANTHER" id="PTHR11680:SF35">
    <property type="entry name" value="SERINE HYDROXYMETHYLTRANSFERASE 1"/>
    <property type="match status" value="1"/>
</dbReference>
<keyword evidence="3 5" id="KW-0663">Pyridoxal phosphate</keyword>
<evidence type="ECO:0000313" key="8">
    <source>
        <dbReference type="Proteomes" id="UP000199137"/>
    </source>
</evidence>
<dbReference type="InterPro" id="IPR049943">
    <property type="entry name" value="Ser_HO-MeTrfase-like"/>
</dbReference>
<dbReference type="STRING" id="112413.SAMN05421854_106231"/>
<organism evidence="7 8">
    <name type="scientific">Amycolatopsis rubida</name>
    <dbReference type="NCBI Taxonomy" id="112413"/>
    <lineage>
        <taxon>Bacteria</taxon>
        <taxon>Bacillati</taxon>
        <taxon>Actinomycetota</taxon>
        <taxon>Actinomycetes</taxon>
        <taxon>Pseudonocardiales</taxon>
        <taxon>Pseudonocardiaceae</taxon>
        <taxon>Amycolatopsis</taxon>
    </lineage>
</organism>
<dbReference type="InterPro" id="IPR015422">
    <property type="entry name" value="PyrdxlP-dep_Trfase_small"/>
</dbReference>
<evidence type="ECO:0000259" key="6">
    <source>
        <dbReference type="Pfam" id="PF00464"/>
    </source>
</evidence>
<protein>
    <submittedName>
        <fullName evidence="7">Glycine hydroxymethyltransferase</fullName>
    </submittedName>
</protein>
<dbReference type="GO" id="GO:0004372">
    <property type="term" value="F:glycine hydroxymethyltransferase activity"/>
    <property type="evidence" value="ECO:0007669"/>
    <property type="project" value="InterPro"/>
</dbReference>
<proteinExistence type="inferred from homology"/>
<dbReference type="Gene3D" id="3.90.1150.10">
    <property type="entry name" value="Aspartate Aminotransferase, domain 1"/>
    <property type="match status" value="1"/>
</dbReference>
<dbReference type="GO" id="GO:0019264">
    <property type="term" value="P:glycine biosynthetic process from serine"/>
    <property type="evidence" value="ECO:0007669"/>
    <property type="project" value="InterPro"/>
</dbReference>
<dbReference type="GO" id="GO:0005829">
    <property type="term" value="C:cytosol"/>
    <property type="evidence" value="ECO:0007669"/>
    <property type="project" value="TreeGrafter"/>
</dbReference>
<reference evidence="7 8" key="1">
    <citation type="submission" date="2016-10" db="EMBL/GenBank/DDBJ databases">
        <authorList>
            <person name="de Groot N.N."/>
        </authorList>
    </citation>
    <scope>NUCLEOTIDE SEQUENCE [LARGE SCALE GENOMIC DNA]</scope>
    <source>
        <strain evidence="7 8">DSM 44637</strain>
    </source>
</reference>
<feature type="modified residue" description="N6-(pyridoxal phosphate)lysine" evidence="5">
    <location>
        <position position="242"/>
    </location>
</feature>
<dbReference type="GO" id="GO:0032259">
    <property type="term" value="P:methylation"/>
    <property type="evidence" value="ECO:0007669"/>
    <property type="project" value="UniProtKB-KW"/>
</dbReference>
<dbReference type="PANTHER" id="PTHR11680">
    <property type="entry name" value="SERINE HYDROXYMETHYLTRANSFERASE"/>
    <property type="match status" value="1"/>
</dbReference>
<comment type="cofactor">
    <cofactor evidence="1 5">
        <name>pyridoxal 5'-phosphate</name>
        <dbReference type="ChEBI" id="CHEBI:597326"/>
    </cofactor>
</comment>
<name>A0A1I5S8P0_9PSEU</name>
<dbReference type="InterPro" id="IPR039429">
    <property type="entry name" value="SHMT-like_dom"/>
</dbReference>
<feature type="domain" description="Serine hydroxymethyltransferase-like" evidence="6">
    <location>
        <begin position="22"/>
        <end position="394"/>
    </location>
</feature>
<dbReference type="GO" id="GO:0008168">
    <property type="term" value="F:methyltransferase activity"/>
    <property type="evidence" value="ECO:0007669"/>
    <property type="project" value="UniProtKB-KW"/>
</dbReference>
<evidence type="ECO:0000256" key="3">
    <source>
        <dbReference type="ARBA" id="ARBA00022898"/>
    </source>
</evidence>
<dbReference type="InterPro" id="IPR015421">
    <property type="entry name" value="PyrdxlP-dep_Trfase_major"/>
</dbReference>
<keyword evidence="7" id="KW-0489">Methyltransferase</keyword>
<keyword evidence="7" id="KW-0808">Transferase</keyword>
<dbReference type="InterPro" id="IPR001085">
    <property type="entry name" value="Ser_HO-MeTrfase"/>
</dbReference>
<dbReference type="OrthoDB" id="5198009at2"/>
<keyword evidence="4" id="KW-0045">Antibiotic biosynthesis</keyword>
<dbReference type="Gene3D" id="3.40.640.10">
    <property type="entry name" value="Type I PLP-dependent aspartate aminotransferase-like (Major domain)"/>
    <property type="match status" value="1"/>
</dbReference>
<evidence type="ECO:0000256" key="5">
    <source>
        <dbReference type="PIRSR" id="PIRSR000412-50"/>
    </source>
</evidence>
<dbReference type="NCBIfam" id="NF000586">
    <property type="entry name" value="PRK00011.1"/>
    <property type="match status" value="1"/>
</dbReference>
<dbReference type="AlphaFoldDB" id="A0A1I5S8P0"/>
<dbReference type="GO" id="GO:0017000">
    <property type="term" value="P:antibiotic biosynthetic process"/>
    <property type="evidence" value="ECO:0007669"/>
    <property type="project" value="UniProtKB-KW"/>
</dbReference>
<dbReference type="SUPFAM" id="SSF53383">
    <property type="entry name" value="PLP-dependent transferases"/>
    <property type="match status" value="1"/>
</dbReference>
<evidence type="ECO:0000256" key="1">
    <source>
        <dbReference type="ARBA" id="ARBA00001933"/>
    </source>
</evidence>
<dbReference type="InterPro" id="IPR015424">
    <property type="entry name" value="PyrdxlP-dep_Trfase"/>
</dbReference>
<dbReference type="Proteomes" id="UP000199137">
    <property type="component" value="Unassembled WGS sequence"/>
</dbReference>
<sequence length="439" mass="45594">MTAAPLEAGPAGAWQDGFAALTASDPMLVELARRQHATRRTRLNLVAAAGPTRSEVVTAQALGFGSVTAEGYPGRRYHPGAEQVDEVERLAVRRAEDLFGAQGANVQPLSGSAANLAALTGLLRPGEPVLSLELSHGGHLSHVSGRANLSRWVESAHYHLDSAGEPDEDELFSLVREVRPRLLICGGSACPRKIDFAVFRRAADEAGALLMADISHLSGLVAAGAHASPMPYCDVVSTSTYKQLCGPRGGLLLCSRRSPVTRAMLDRAVFPGLQGTPDFGAIAAKAVALRFAAGPVFAEGMRRATRYAGVIAGALTASGVALVGGGTDTHLILADLRGAAATGAQVEDALRACGVLVNKNLVPDDPRQAAETSGIRLGTNELAFRAVTDDQVAAFAAELAEVVARLRDGESPRECQAARRLRATAEGLAAEGFAAGFSG</sequence>
<evidence type="ECO:0000313" key="7">
    <source>
        <dbReference type="EMBL" id="SFP67049.1"/>
    </source>
</evidence>
<accession>A0A1I5S8P0</accession>
<dbReference type="Pfam" id="PF00464">
    <property type="entry name" value="SHMT"/>
    <property type="match status" value="1"/>
</dbReference>
<dbReference type="GO" id="GO:0030170">
    <property type="term" value="F:pyridoxal phosphate binding"/>
    <property type="evidence" value="ECO:0007669"/>
    <property type="project" value="InterPro"/>
</dbReference>
<dbReference type="RefSeq" id="WP_093574656.1">
    <property type="nucleotide sequence ID" value="NZ_FOWC01000006.1"/>
</dbReference>
<comment type="similarity">
    <text evidence="2">Belongs to the SHMT family.</text>
</comment>
<evidence type="ECO:0000256" key="4">
    <source>
        <dbReference type="ARBA" id="ARBA00023194"/>
    </source>
</evidence>
<gene>
    <name evidence="7" type="ORF">SAMN05421854_106231</name>
</gene>
<dbReference type="PIRSF" id="PIRSF000412">
    <property type="entry name" value="SHMT"/>
    <property type="match status" value="1"/>
</dbReference>
<dbReference type="GO" id="GO:0035999">
    <property type="term" value="P:tetrahydrofolate interconversion"/>
    <property type="evidence" value="ECO:0007669"/>
    <property type="project" value="InterPro"/>
</dbReference>
<evidence type="ECO:0000256" key="2">
    <source>
        <dbReference type="ARBA" id="ARBA00006376"/>
    </source>
</evidence>